<dbReference type="RefSeq" id="WP_084447140.1">
    <property type="nucleotide sequence ID" value="NZ_FWWW01000091.1"/>
</dbReference>
<gene>
    <name evidence="3" type="ORF">SAMN00120144_0057</name>
</gene>
<evidence type="ECO:0000313" key="4">
    <source>
        <dbReference type="Proteomes" id="UP000192266"/>
    </source>
</evidence>
<feature type="domain" description="Gliding motility-associated protein GldM C-terminal" evidence="2">
    <location>
        <begin position="58"/>
        <end position="120"/>
    </location>
</feature>
<evidence type="ECO:0000259" key="2">
    <source>
        <dbReference type="Pfam" id="PF12080"/>
    </source>
</evidence>
<accession>A0A1W1W0T1</accession>
<keyword evidence="1" id="KW-0732">Signal</keyword>
<feature type="chain" id="PRO_5012031809" description="Gliding motility-associated protein GldM C-terminal domain-containing protein" evidence="1">
    <location>
        <begin position="19"/>
        <end position="140"/>
    </location>
</feature>
<protein>
    <recommendedName>
        <fullName evidence="2">Gliding motility-associated protein GldM C-terminal domain-containing protein</fullName>
    </recommendedName>
</protein>
<dbReference type="Pfam" id="PF12080">
    <property type="entry name" value="GldM_4th"/>
    <property type="match status" value="1"/>
</dbReference>
<reference evidence="3 4" key="1">
    <citation type="submission" date="2017-04" db="EMBL/GenBank/DDBJ databases">
        <authorList>
            <person name="Afonso C.L."/>
            <person name="Miller P.J."/>
            <person name="Scott M.A."/>
            <person name="Spackman E."/>
            <person name="Goraichik I."/>
            <person name="Dimitrov K.M."/>
            <person name="Suarez D.L."/>
            <person name="Swayne D.E."/>
        </authorList>
    </citation>
    <scope>NUCLEOTIDE SEQUENCE [LARGE SCALE GENOMIC DNA]</scope>
    <source>
        <strain evidence="3 4">DSM 11622</strain>
    </source>
</reference>
<dbReference type="AlphaFoldDB" id="A0A1W1W0T1"/>
<keyword evidence="4" id="KW-1185">Reference proteome</keyword>
<dbReference type="EMBL" id="FWWW01000091">
    <property type="protein sequence ID" value="SMB99186.1"/>
    <property type="molecule type" value="Genomic_DNA"/>
</dbReference>
<evidence type="ECO:0000256" key="1">
    <source>
        <dbReference type="SAM" id="SignalP"/>
    </source>
</evidence>
<sequence>MKKLLLLVALLSAGWARAQTACPAPKLKAFHNKQEIKTTGSAMVPTMTLALTNDPACATPVSYQIIKAEMTLIRGRRPLLPARTIQGSEVDLTSFAKLSQPGDRLYIEVHDAVATTAGGQPKPYKRVAGQYIAFNWVLGK</sequence>
<proteinExistence type="predicted"/>
<dbReference type="Proteomes" id="UP000192266">
    <property type="component" value="Unassembled WGS sequence"/>
</dbReference>
<feature type="signal peptide" evidence="1">
    <location>
        <begin position="1"/>
        <end position="18"/>
    </location>
</feature>
<dbReference type="OrthoDB" id="884275at2"/>
<name>A0A1W1W0T1_9BACT</name>
<organism evidence="3 4">
    <name type="scientific">Hymenobacter roseosalivarius DSM 11622</name>
    <dbReference type="NCBI Taxonomy" id="645990"/>
    <lineage>
        <taxon>Bacteria</taxon>
        <taxon>Pseudomonadati</taxon>
        <taxon>Bacteroidota</taxon>
        <taxon>Cytophagia</taxon>
        <taxon>Cytophagales</taxon>
        <taxon>Hymenobacteraceae</taxon>
        <taxon>Hymenobacter</taxon>
    </lineage>
</organism>
<evidence type="ECO:0000313" key="3">
    <source>
        <dbReference type="EMBL" id="SMB99186.1"/>
    </source>
</evidence>
<dbReference type="InterPro" id="IPR022719">
    <property type="entry name" value="Motility-assoc_prot_GldM_C"/>
</dbReference>